<organism evidence="1 2">
    <name type="scientific">Nocardia transvalensis</name>
    <dbReference type="NCBI Taxonomy" id="37333"/>
    <lineage>
        <taxon>Bacteria</taxon>
        <taxon>Bacillati</taxon>
        <taxon>Actinomycetota</taxon>
        <taxon>Actinomycetes</taxon>
        <taxon>Mycobacteriales</taxon>
        <taxon>Nocardiaceae</taxon>
        <taxon>Nocardia</taxon>
    </lineage>
</organism>
<proteinExistence type="predicted"/>
<gene>
    <name evidence="1" type="ORF">BJY24_006541</name>
</gene>
<name>A0A7W9ULK3_9NOCA</name>
<dbReference type="EMBL" id="JACHIT010000002">
    <property type="protein sequence ID" value="MBB5917629.1"/>
    <property type="molecule type" value="Genomic_DNA"/>
</dbReference>
<keyword evidence="2" id="KW-1185">Reference proteome</keyword>
<protein>
    <submittedName>
        <fullName evidence="1">Uncharacterized protein</fullName>
    </submittedName>
</protein>
<comment type="caution">
    <text evidence="1">The sequence shown here is derived from an EMBL/GenBank/DDBJ whole genome shotgun (WGS) entry which is preliminary data.</text>
</comment>
<dbReference type="RefSeq" id="WP_157185458.1">
    <property type="nucleotide sequence ID" value="NZ_JACHIT010000002.1"/>
</dbReference>
<accession>A0A7W9ULK3</accession>
<dbReference type="Proteomes" id="UP000540412">
    <property type="component" value="Unassembled WGS sequence"/>
</dbReference>
<evidence type="ECO:0000313" key="1">
    <source>
        <dbReference type="EMBL" id="MBB5917629.1"/>
    </source>
</evidence>
<sequence length="55" mass="5951">MSQRLGSVGRPFDGHTVRLLRAHPLIGQCMVIGPAQIAGHLPTEVHLFGLPRQIA</sequence>
<evidence type="ECO:0000313" key="2">
    <source>
        <dbReference type="Proteomes" id="UP000540412"/>
    </source>
</evidence>
<reference evidence="1 2" key="1">
    <citation type="submission" date="2020-08" db="EMBL/GenBank/DDBJ databases">
        <title>Sequencing the genomes of 1000 actinobacteria strains.</title>
        <authorList>
            <person name="Klenk H.-P."/>
        </authorList>
    </citation>
    <scope>NUCLEOTIDE SEQUENCE [LARGE SCALE GENOMIC DNA]</scope>
    <source>
        <strain evidence="1 2">DSM 43582</strain>
    </source>
</reference>
<dbReference type="AlphaFoldDB" id="A0A7W9ULK3"/>